<dbReference type="PROSITE" id="PS00514">
    <property type="entry name" value="FIBRINOGEN_C_1"/>
    <property type="match status" value="1"/>
</dbReference>
<comment type="function">
    <text evidence="2">Lectin involved in innate immunity. Agglutinates all types of human erythrocytes, Gram-positive and Gram-negative bacteria. Has a stronger agglutinating activity towards Gram-negative bacteria than towards Gram-positive bacteria. Specifically recognizes acetyl group-containing substances on agglutinated cells. The hemagglutinating activity was inhibited by EDTA, acetyl group-containing mono- and disaccharides, N-acetyl derivatives of amino acids, other acetyl group-containing substances, propionamide and benzamide. Enhances the antimicrobial activity of big defensin against Gram-positive bacteria but not against Gram-negative bacteria.</text>
</comment>
<dbReference type="InterPro" id="IPR050373">
    <property type="entry name" value="Fibrinogen_C-term_domain"/>
</dbReference>
<dbReference type="OMA" id="FGSHREN"/>
<dbReference type="HOGENOM" id="CLU_038628_1_0_1"/>
<dbReference type="EMBL" id="JH431739">
    <property type="status" value="NOT_ANNOTATED_CDS"/>
    <property type="molecule type" value="Genomic_DNA"/>
</dbReference>
<accession>T1J0N5</accession>
<feature type="compositionally biased region" description="Polar residues" evidence="3">
    <location>
        <begin position="1"/>
        <end position="18"/>
    </location>
</feature>
<dbReference type="AlphaFoldDB" id="T1J0N5"/>
<dbReference type="InterPro" id="IPR002181">
    <property type="entry name" value="Fibrinogen_a/b/g_C_dom"/>
</dbReference>
<keyword evidence="1" id="KW-1015">Disulfide bond</keyword>
<dbReference type="Gene3D" id="3.90.215.10">
    <property type="entry name" value="Gamma Fibrinogen, chain A, domain 1"/>
    <property type="match status" value="1"/>
</dbReference>
<organism evidence="5 6">
    <name type="scientific">Strigamia maritima</name>
    <name type="common">European centipede</name>
    <name type="synonym">Geophilus maritimus</name>
    <dbReference type="NCBI Taxonomy" id="126957"/>
    <lineage>
        <taxon>Eukaryota</taxon>
        <taxon>Metazoa</taxon>
        <taxon>Ecdysozoa</taxon>
        <taxon>Arthropoda</taxon>
        <taxon>Myriapoda</taxon>
        <taxon>Chilopoda</taxon>
        <taxon>Pleurostigmophora</taxon>
        <taxon>Geophilomorpha</taxon>
        <taxon>Linotaeniidae</taxon>
        <taxon>Strigamia</taxon>
    </lineage>
</organism>
<dbReference type="GO" id="GO:0005615">
    <property type="term" value="C:extracellular space"/>
    <property type="evidence" value="ECO:0007669"/>
    <property type="project" value="TreeGrafter"/>
</dbReference>
<evidence type="ECO:0000256" key="2">
    <source>
        <dbReference type="ARBA" id="ARBA00053344"/>
    </source>
</evidence>
<dbReference type="SMART" id="SM00186">
    <property type="entry name" value="FBG"/>
    <property type="match status" value="1"/>
</dbReference>
<dbReference type="Pfam" id="PF00147">
    <property type="entry name" value="Fibrinogen_C"/>
    <property type="match status" value="1"/>
</dbReference>
<keyword evidence="6" id="KW-1185">Reference proteome</keyword>
<proteinExistence type="predicted"/>
<dbReference type="SUPFAM" id="SSF56496">
    <property type="entry name" value="Fibrinogen C-terminal domain-like"/>
    <property type="match status" value="1"/>
</dbReference>
<dbReference type="PROSITE" id="PS51406">
    <property type="entry name" value="FIBRINOGEN_C_2"/>
    <property type="match status" value="1"/>
</dbReference>
<dbReference type="STRING" id="126957.T1J0N5"/>
<dbReference type="InterPro" id="IPR014716">
    <property type="entry name" value="Fibrinogen_a/b/g_C_1"/>
</dbReference>
<evidence type="ECO:0000259" key="4">
    <source>
        <dbReference type="PROSITE" id="PS51406"/>
    </source>
</evidence>
<reference evidence="6" key="1">
    <citation type="submission" date="2011-05" db="EMBL/GenBank/DDBJ databases">
        <authorList>
            <person name="Richards S.R."/>
            <person name="Qu J."/>
            <person name="Jiang H."/>
            <person name="Jhangiani S.N."/>
            <person name="Agravi P."/>
            <person name="Goodspeed R."/>
            <person name="Gross S."/>
            <person name="Mandapat C."/>
            <person name="Jackson L."/>
            <person name="Mathew T."/>
            <person name="Pu L."/>
            <person name="Thornton R."/>
            <person name="Saada N."/>
            <person name="Wilczek-Boney K.B."/>
            <person name="Lee S."/>
            <person name="Kovar C."/>
            <person name="Wu Y."/>
            <person name="Scherer S.E."/>
            <person name="Worley K.C."/>
            <person name="Muzny D.M."/>
            <person name="Gibbs R."/>
        </authorList>
    </citation>
    <scope>NUCLEOTIDE SEQUENCE</scope>
    <source>
        <strain evidence="6">Brora</strain>
    </source>
</reference>
<dbReference type="Proteomes" id="UP000014500">
    <property type="component" value="Unassembled WGS sequence"/>
</dbReference>
<dbReference type="FunFam" id="3.90.215.10:FF:000001">
    <property type="entry name" value="Tenascin isoform 1"/>
    <property type="match status" value="1"/>
</dbReference>
<dbReference type="CDD" id="cd00087">
    <property type="entry name" value="FReD"/>
    <property type="match status" value="1"/>
</dbReference>
<feature type="domain" description="Fibrinogen C-terminal" evidence="4">
    <location>
        <begin position="159"/>
        <end position="381"/>
    </location>
</feature>
<dbReference type="NCBIfam" id="NF040941">
    <property type="entry name" value="GGGWT_bact"/>
    <property type="match status" value="1"/>
</dbReference>
<protein>
    <recommendedName>
        <fullName evidence="4">Fibrinogen C-terminal domain-containing protein</fullName>
    </recommendedName>
</protein>
<reference evidence="5" key="2">
    <citation type="submission" date="2015-02" db="UniProtKB">
        <authorList>
            <consortium name="EnsemblMetazoa"/>
        </authorList>
    </citation>
    <scope>IDENTIFICATION</scope>
</reference>
<sequence length="396" mass="45200">MMTILGTSTVSPATTTSLPDRPITDKQCEIKLVLADFLEDLAADEDALNSHRSPRSQGTEVLFRKIWRKFQNPVAKINRRLGNLEQLILQANDFCNQSHMASNKVLSSLVRGECSQVNLELRHFTIRTDEQLAQLEKKIGRQMLKMGKMLDRASRDGALTTHPYPASCDQVMEKGYAASGIYTIQPTYDDTFEAFCDLQTDGGGWTVIQRRGNFGSHRENFIRDWEGYRLGFGDARKEFWIGNDRLNEFTTRDDVVLRVQLEDWDGNHTYAEYSTFRVGDEDEKYILHIGNYSGNASDSFGGHNGKLFSTFDAINDESPSCCPCARTYDGGWWFYNCFEAHLNGPYLANPVANDYFRGIIWEHWRGDYSLYSSEMKIRPRSLHYKYTGRGGSPLDS</sequence>
<evidence type="ECO:0000313" key="6">
    <source>
        <dbReference type="Proteomes" id="UP000014500"/>
    </source>
</evidence>
<dbReference type="EnsemblMetazoa" id="SMAR007089-RA">
    <property type="protein sequence ID" value="SMAR007089-PA"/>
    <property type="gene ID" value="SMAR007089"/>
</dbReference>
<dbReference type="GO" id="GO:0030246">
    <property type="term" value="F:carbohydrate binding"/>
    <property type="evidence" value="ECO:0007669"/>
    <property type="project" value="UniProtKB-ARBA"/>
</dbReference>
<dbReference type="PhylomeDB" id="T1J0N5"/>
<dbReference type="eggNOG" id="KOG2579">
    <property type="taxonomic scope" value="Eukaryota"/>
</dbReference>
<evidence type="ECO:0000256" key="1">
    <source>
        <dbReference type="ARBA" id="ARBA00023157"/>
    </source>
</evidence>
<dbReference type="InterPro" id="IPR036056">
    <property type="entry name" value="Fibrinogen-like_C"/>
</dbReference>
<name>T1J0N5_STRMM</name>
<evidence type="ECO:0000256" key="3">
    <source>
        <dbReference type="SAM" id="MobiDB-lite"/>
    </source>
</evidence>
<evidence type="ECO:0000313" key="5">
    <source>
        <dbReference type="EnsemblMetazoa" id="SMAR007089-PA"/>
    </source>
</evidence>
<dbReference type="InterPro" id="IPR020837">
    <property type="entry name" value="Fibrinogen_CS"/>
</dbReference>
<feature type="region of interest" description="Disordered" evidence="3">
    <location>
        <begin position="1"/>
        <end position="21"/>
    </location>
</feature>
<dbReference type="PANTHER" id="PTHR19143">
    <property type="entry name" value="FIBRINOGEN/TENASCIN/ANGIOPOEITIN"/>
    <property type="match status" value="1"/>
</dbReference>